<dbReference type="Proteomes" id="UP000507470">
    <property type="component" value="Unassembled WGS sequence"/>
</dbReference>
<evidence type="ECO:0000313" key="3">
    <source>
        <dbReference type="Proteomes" id="UP000507470"/>
    </source>
</evidence>
<dbReference type="AlphaFoldDB" id="A0A6J8DVL5"/>
<dbReference type="Pfam" id="PF13895">
    <property type="entry name" value="Ig_2"/>
    <property type="match status" value="1"/>
</dbReference>
<dbReference type="OrthoDB" id="6161220at2759"/>
<reference evidence="2 3" key="1">
    <citation type="submission" date="2020-06" db="EMBL/GenBank/DDBJ databases">
        <authorList>
            <person name="Li R."/>
            <person name="Bekaert M."/>
        </authorList>
    </citation>
    <scope>NUCLEOTIDE SEQUENCE [LARGE SCALE GENOMIC DNA]</scope>
    <source>
        <strain evidence="3">wild</strain>
    </source>
</reference>
<evidence type="ECO:0000259" key="1">
    <source>
        <dbReference type="PROSITE" id="PS50835"/>
    </source>
</evidence>
<dbReference type="PROSITE" id="PS50835">
    <property type="entry name" value="IG_LIKE"/>
    <property type="match status" value="2"/>
</dbReference>
<name>A0A6J8DVL5_MYTCO</name>
<dbReference type="Gene3D" id="2.60.40.10">
    <property type="entry name" value="Immunoglobulins"/>
    <property type="match status" value="1"/>
</dbReference>
<keyword evidence="3" id="KW-1185">Reference proteome</keyword>
<organism evidence="2 3">
    <name type="scientific">Mytilus coruscus</name>
    <name type="common">Sea mussel</name>
    <dbReference type="NCBI Taxonomy" id="42192"/>
    <lineage>
        <taxon>Eukaryota</taxon>
        <taxon>Metazoa</taxon>
        <taxon>Spiralia</taxon>
        <taxon>Lophotrochozoa</taxon>
        <taxon>Mollusca</taxon>
        <taxon>Bivalvia</taxon>
        <taxon>Autobranchia</taxon>
        <taxon>Pteriomorphia</taxon>
        <taxon>Mytilida</taxon>
        <taxon>Mytiloidea</taxon>
        <taxon>Mytilidae</taxon>
        <taxon>Mytilinae</taxon>
        <taxon>Mytilus</taxon>
    </lineage>
</organism>
<dbReference type="InterPro" id="IPR036179">
    <property type="entry name" value="Ig-like_dom_sf"/>
</dbReference>
<dbReference type="EMBL" id="CACVKT020007908">
    <property type="protein sequence ID" value="CAC5411782.1"/>
    <property type="molecule type" value="Genomic_DNA"/>
</dbReference>
<dbReference type="InterPro" id="IPR013783">
    <property type="entry name" value="Ig-like_fold"/>
</dbReference>
<dbReference type="InterPro" id="IPR007110">
    <property type="entry name" value="Ig-like_dom"/>
</dbReference>
<feature type="domain" description="Ig-like" evidence="1">
    <location>
        <begin position="67"/>
        <end position="187"/>
    </location>
</feature>
<feature type="domain" description="Ig-like" evidence="1">
    <location>
        <begin position="334"/>
        <end position="374"/>
    </location>
</feature>
<dbReference type="SUPFAM" id="SSF48726">
    <property type="entry name" value="Immunoglobulin"/>
    <property type="match status" value="1"/>
</dbReference>
<accession>A0A6J8DVL5</accession>
<dbReference type="CDD" id="cd00096">
    <property type="entry name" value="Ig"/>
    <property type="match status" value="1"/>
</dbReference>
<evidence type="ECO:0000313" key="2">
    <source>
        <dbReference type="EMBL" id="CAC5411782.1"/>
    </source>
</evidence>
<gene>
    <name evidence="2" type="ORF">MCOR_44832</name>
</gene>
<proteinExistence type="predicted"/>
<protein>
    <recommendedName>
        <fullName evidence="1">Ig-like domain-containing protein</fullName>
    </recommendedName>
</protein>
<sequence>MSIGHLGRGKRIELFYKKNEQLNTAKFRFSVAYTTHLKQVIYLRIYNITLEEESIFECYYTFQNNKPTIYTYTIQLAHVTNSLINDDNGTVCCVVHGQHIKAANFIWEQRTLFNERNRFIKSVNINCSGMSKRGEISTTPKSSDIISCLNININGILLYNTEGKYICTAEIFIDRRNEAISRTSSFNIDNIQDSPICIQHTRNQHSIPGAYTSIGINFYSNPKYLTVFSTKDDNELELENISTISIKNISLDIYNVTVKVSGYQIKINIPEFSEEDIGNHTVDITYKFGSSYCTVQLLAQVDIKINRYPPGNVIEGQSVIFIRQSVNRRKLNIYSWTKNGVILSNSSSIVVENVTQNDTGNYTCHMKNEQRYITKNELLIVSPSRCMVDLNESHGKFHHSIYRSMQLLLVI</sequence>